<dbReference type="GO" id="GO:0005938">
    <property type="term" value="C:cell cortex"/>
    <property type="evidence" value="ECO:0007669"/>
    <property type="project" value="TreeGrafter"/>
</dbReference>
<comment type="subcellular location">
    <subcellularLocation>
        <location evidence="1">Cytoplasm</location>
        <location evidence="1">Cytoskeleton</location>
    </subcellularLocation>
</comment>
<dbReference type="PROSITE" id="PS00414">
    <property type="entry name" value="PROFILIN"/>
    <property type="match status" value="1"/>
</dbReference>
<dbReference type="PANTHER" id="PTHR11604:SF0">
    <property type="entry name" value="PROFILIN"/>
    <property type="match status" value="1"/>
</dbReference>
<dbReference type="InterPro" id="IPR027310">
    <property type="entry name" value="Profilin_CS"/>
</dbReference>
<dbReference type="InterPro" id="IPR048278">
    <property type="entry name" value="PFN"/>
</dbReference>
<evidence type="ECO:0000313" key="8">
    <source>
        <dbReference type="EMBL" id="OAF60378.2"/>
    </source>
</evidence>
<dbReference type="AlphaFoldDB" id="A0A177AE48"/>
<name>A0A177AE48_9PEZI</name>
<evidence type="ECO:0000256" key="6">
    <source>
        <dbReference type="RuleBase" id="RU003908"/>
    </source>
</evidence>
<comment type="similarity">
    <text evidence="2 7">Belongs to the profilin family.</text>
</comment>
<comment type="function">
    <text evidence="6">Binds to actin and affects the structure of the cytoskeleton. At high concentrations, profilin prevents the polymerization of actin, whereas it enhances it at low concentrations.</text>
</comment>
<dbReference type="PANTHER" id="PTHR11604">
    <property type="entry name" value="PROFILIN"/>
    <property type="match status" value="1"/>
</dbReference>
<dbReference type="CDD" id="cd00148">
    <property type="entry name" value="PROF"/>
    <property type="match status" value="1"/>
</dbReference>
<protein>
    <recommendedName>
        <fullName evidence="7">Profilin</fullName>
    </recommendedName>
</protein>
<accession>A0A177AE48</accession>
<organism evidence="8">
    <name type="scientific">Pseudogymnoascus destructans</name>
    <dbReference type="NCBI Taxonomy" id="655981"/>
    <lineage>
        <taxon>Eukaryota</taxon>
        <taxon>Fungi</taxon>
        <taxon>Dikarya</taxon>
        <taxon>Ascomycota</taxon>
        <taxon>Pezizomycotina</taxon>
        <taxon>Leotiomycetes</taxon>
        <taxon>Thelebolales</taxon>
        <taxon>Thelebolaceae</taxon>
        <taxon>Pseudogymnoascus</taxon>
    </lineage>
</organism>
<dbReference type="GeneID" id="36286550"/>
<evidence type="ECO:0000256" key="2">
    <source>
        <dbReference type="ARBA" id="ARBA00010058"/>
    </source>
</evidence>
<reference evidence="8" key="1">
    <citation type="submission" date="2016-03" db="EMBL/GenBank/DDBJ databases">
        <title>Updated assembly of Pseudogymnoascus destructans, the fungus causing white-nose syndrome of bats.</title>
        <authorList>
            <person name="Palmer J.M."/>
            <person name="Drees K.P."/>
            <person name="Foster J.T."/>
            <person name="Lindner D.L."/>
        </authorList>
    </citation>
    <scope>NUCLEOTIDE SEQUENCE [LARGE SCALE GENOMIC DNA]</scope>
    <source>
        <strain evidence="8">20631-21</strain>
    </source>
</reference>
<dbReference type="GO" id="GO:1903475">
    <property type="term" value="P:mitotic actomyosin contractile ring assembly"/>
    <property type="evidence" value="ECO:0007669"/>
    <property type="project" value="UniProtKB-ARBA"/>
</dbReference>
<dbReference type="PRINTS" id="PR01640">
    <property type="entry name" value="PROFILINPLNT"/>
</dbReference>
<dbReference type="FunFam" id="3.30.450.30:FF:000001">
    <property type="entry name" value="Profilin"/>
    <property type="match status" value="1"/>
</dbReference>
<proteinExistence type="inferred from homology"/>
<dbReference type="eggNOG" id="KOG1755">
    <property type="taxonomic scope" value="Eukaryota"/>
</dbReference>
<dbReference type="RefSeq" id="XP_024325659.1">
    <property type="nucleotide sequence ID" value="XM_024467120.1"/>
</dbReference>
<dbReference type="InterPro" id="IPR036140">
    <property type="entry name" value="PFN_sf"/>
</dbReference>
<dbReference type="Proteomes" id="UP000077154">
    <property type="component" value="Unassembled WGS sequence"/>
</dbReference>
<sequence>MSWQAYVDTSLVGSGHADKAALISAAGDSVWAKTEGFEVKPEEMQNIVAALAGGAAADKLWTEGLHVAGERFVVFKVEGRSIYGRKGKDGIVIAKTTQAIIVSHYGDNVVAGNAAQTVENLADYLVGLGY</sequence>
<evidence type="ECO:0000256" key="3">
    <source>
        <dbReference type="ARBA" id="ARBA00022490"/>
    </source>
</evidence>
<dbReference type="Gene3D" id="3.30.450.30">
    <property type="entry name" value="Dynein light chain 2a, cytoplasmic"/>
    <property type="match status" value="1"/>
</dbReference>
<dbReference type="PRINTS" id="PR00392">
    <property type="entry name" value="PROFILIN"/>
</dbReference>
<dbReference type="SMART" id="SM00392">
    <property type="entry name" value="PROF"/>
    <property type="match status" value="1"/>
</dbReference>
<dbReference type="VEuPathDB" id="FungiDB:GMDG_06291"/>
<evidence type="ECO:0000256" key="7">
    <source>
        <dbReference type="RuleBase" id="RU003909"/>
    </source>
</evidence>
<dbReference type="GO" id="GO:0003785">
    <property type="term" value="F:actin monomer binding"/>
    <property type="evidence" value="ECO:0007669"/>
    <property type="project" value="TreeGrafter"/>
</dbReference>
<dbReference type="GO" id="GO:0005856">
    <property type="term" value="C:cytoskeleton"/>
    <property type="evidence" value="ECO:0007669"/>
    <property type="project" value="UniProtKB-SubCell"/>
</dbReference>
<dbReference type="InterPro" id="IPR005455">
    <property type="entry name" value="PFN_euk"/>
</dbReference>
<gene>
    <name evidence="8" type="primary">PFY1</name>
    <name evidence="8" type="ORF">VC83_03474</name>
</gene>
<keyword evidence="4 7" id="KW-0009">Actin-binding</keyword>
<keyword evidence="5 6" id="KW-0206">Cytoskeleton</keyword>
<comment type="subunit">
    <text evidence="6">Occurs in many kinds of cells as a complex with monomeric actin in a 1:1 ratio.</text>
</comment>
<evidence type="ECO:0000256" key="1">
    <source>
        <dbReference type="ARBA" id="ARBA00004245"/>
    </source>
</evidence>
<dbReference type="OrthoDB" id="421374at2759"/>
<evidence type="ECO:0000256" key="5">
    <source>
        <dbReference type="ARBA" id="ARBA00023212"/>
    </source>
</evidence>
<dbReference type="Pfam" id="PF00235">
    <property type="entry name" value="Profilin"/>
    <property type="match status" value="1"/>
</dbReference>
<keyword evidence="3" id="KW-0963">Cytoplasm</keyword>
<dbReference type="EMBL" id="KV441391">
    <property type="protein sequence ID" value="OAF60378.2"/>
    <property type="molecule type" value="Genomic_DNA"/>
</dbReference>
<evidence type="ECO:0000256" key="4">
    <source>
        <dbReference type="ARBA" id="ARBA00023203"/>
    </source>
</evidence>
<dbReference type="SUPFAM" id="SSF55770">
    <property type="entry name" value="Profilin (actin-binding protein)"/>
    <property type="match status" value="1"/>
</dbReference>